<sequence length="58" mass="6052">MTLSAQVSAVDGSRHVTANASGSLRDPEKLGRRVAEELLDQGAEAILSAVRQRPPAAP</sequence>
<feature type="region of interest" description="Disordered" evidence="1">
    <location>
        <begin position="1"/>
        <end position="30"/>
    </location>
</feature>
<dbReference type="OrthoDB" id="9810298at2"/>
<dbReference type="EMBL" id="RBAM01000031">
    <property type="protein sequence ID" value="RKN60373.1"/>
    <property type="molecule type" value="Genomic_DNA"/>
</dbReference>
<dbReference type="GO" id="GO:0004418">
    <property type="term" value="F:hydroxymethylbilane synthase activity"/>
    <property type="evidence" value="ECO:0007669"/>
    <property type="project" value="InterPro"/>
</dbReference>
<dbReference type="GO" id="GO:0033014">
    <property type="term" value="P:tetrapyrrole biosynthetic process"/>
    <property type="evidence" value="ECO:0007669"/>
    <property type="project" value="InterPro"/>
</dbReference>
<keyword evidence="3" id="KW-1185">Reference proteome</keyword>
<name>A0A3B0AIH7_9ACTN</name>
<dbReference type="Proteomes" id="UP000270343">
    <property type="component" value="Unassembled WGS sequence"/>
</dbReference>
<dbReference type="SUPFAM" id="SSF54782">
    <property type="entry name" value="Porphobilinogen deaminase (hydroxymethylbilane synthase), C-terminal domain"/>
    <property type="match status" value="1"/>
</dbReference>
<evidence type="ECO:0008006" key="4">
    <source>
        <dbReference type="Google" id="ProtNLM"/>
    </source>
</evidence>
<organism evidence="2 3">
    <name type="scientific">Streptomyces klenkii</name>
    <dbReference type="NCBI Taxonomy" id="1420899"/>
    <lineage>
        <taxon>Bacteria</taxon>
        <taxon>Bacillati</taxon>
        <taxon>Actinomycetota</taxon>
        <taxon>Actinomycetes</taxon>
        <taxon>Kitasatosporales</taxon>
        <taxon>Streptomycetaceae</taxon>
        <taxon>Streptomyces</taxon>
    </lineage>
</organism>
<gene>
    <name evidence="2" type="ORF">D7231_33335</name>
</gene>
<evidence type="ECO:0000256" key="1">
    <source>
        <dbReference type="SAM" id="MobiDB-lite"/>
    </source>
</evidence>
<reference evidence="2 3" key="1">
    <citation type="journal article" date="2015" name="Antonie Van Leeuwenhoek">
        <title>Streptomyces klenkii sp. nov., isolated from deep marine sediment.</title>
        <authorList>
            <person name="Veyisoglu A."/>
            <person name="Sahin N."/>
        </authorList>
    </citation>
    <scope>NUCLEOTIDE SEQUENCE [LARGE SCALE GENOMIC DNA]</scope>
    <source>
        <strain evidence="2 3">KCTC 29202</strain>
    </source>
</reference>
<dbReference type="InterPro" id="IPR036803">
    <property type="entry name" value="Porphobilinogen_deaminase_C_sf"/>
</dbReference>
<dbReference type="Gene3D" id="3.30.160.40">
    <property type="entry name" value="Porphobilinogen deaminase, C-terminal domain"/>
    <property type="match status" value="1"/>
</dbReference>
<evidence type="ECO:0000313" key="3">
    <source>
        <dbReference type="Proteomes" id="UP000270343"/>
    </source>
</evidence>
<proteinExistence type="predicted"/>
<accession>A0A3B0AIH7</accession>
<evidence type="ECO:0000313" key="2">
    <source>
        <dbReference type="EMBL" id="RKN60373.1"/>
    </source>
</evidence>
<dbReference type="AlphaFoldDB" id="A0A3B0AIH7"/>
<protein>
    <recommendedName>
        <fullName evidence="4">Hydroxymethylbilane synthase</fullName>
    </recommendedName>
</protein>
<comment type="caution">
    <text evidence="2">The sequence shown here is derived from an EMBL/GenBank/DDBJ whole genome shotgun (WGS) entry which is preliminary data.</text>
</comment>